<proteinExistence type="predicted"/>
<comment type="caution">
    <text evidence="2">The sequence shown here is derived from an EMBL/GenBank/DDBJ whole genome shotgun (WGS) entry which is preliminary data.</text>
</comment>
<dbReference type="InterPro" id="IPR016181">
    <property type="entry name" value="Acyl_CoA_acyltransferase"/>
</dbReference>
<dbReference type="Proteomes" id="UP001364890">
    <property type="component" value="Unassembled WGS sequence"/>
</dbReference>
<dbReference type="RefSeq" id="WP_336499005.1">
    <property type="nucleotide sequence ID" value="NZ_JBAWSY010000020.1"/>
</dbReference>
<dbReference type="PROSITE" id="PS51186">
    <property type="entry name" value="GNAT"/>
    <property type="match status" value="1"/>
</dbReference>
<gene>
    <name evidence="2" type="ORF">WAX74_17640</name>
</gene>
<dbReference type="SUPFAM" id="SSF55729">
    <property type="entry name" value="Acyl-CoA N-acyltransferases (Nat)"/>
    <property type="match status" value="1"/>
</dbReference>
<accession>A0ABU8F8X2</accession>
<name>A0ABU8F8X2_9BACI</name>
<dbReference type="InterPro" id="IPR051531">
    <property type="entry name" value="N-acetyltransferase"/>
</dbReference>
<dbReference type="Gene3D" id="3.40.630.30">
    <property type="match status" value="1"/>
</dbReference>
<evidence type="ECO:0000313" key="2">
    <source>
        <dbReference type="EMBL" id="MEI4771453.1"/>
    </source>
</evidence>
<reference evidence="2 3" key="1">
    <citation type="submission" date="2024-01" db="EMBL/GenBank/DDBJ databases">
        <title>Seven novel Bacillus-like species.</title>
        <authorList>
            <person name="Liu G."/>
        </authorList>
    </citation>
    <scope>NUCLEOTIDE SEQUENCE [LARGE SCALE GENOMIC DNA]</scope>
    <source>
        <strain evidence="2 3">FJAT-51614</strain>
    </source>
</reference>
<dbReference type="PANTHER" id="PTHR43792:SF1">
    <property type="entry name" value="N-ACETYLTRANSFERASE DOMAIN-CONTAINING PROTEIN"/>
    <property type="match status" value="1"/>
</dbReference>
<sequence>MDNFILSTKRLVLRKMNKVDAERLLEIFSDPEAMRYYPTIKNEQQTIEWIDWTLDNYTKHGVGLWIVEDKVTGEFLGQCGIVPQEVDGVIEMEIGYLFVRRVWGKGYATEAALACKNYGFNQLKLNKMVSLIDKNNIPSIKVAERIGMHVEKIIHKWGKGVCVYAISN</sequence>
<dbReference type="InterPro" id="IPR000182">
    <property type="entry name" value="GNAT_dom"/>
</dbReference>
<evidence type="ECO:0000313" key="3">
    <source>
        <dbReference type="Proteomes" id="UP001364890"/>
    </source>
</evidence>
<keyword evidence="3" id="KW-1185">Reference proteome</keyword>
<dbReference type="PANTHER" id="PTHR43792">
    <property type="entry name" value="GNAT FAMILY, PUTATIVE (AFU_ORTHOLOGUE AFUA_3G00765)-RELATED-RELATED"/>
    <property type="match status" value="1"/>
</dbReference>
<dbReference type="EMBL" id="JBAWSY010000020">
    <property type="protein sequence ID" value="MEI4771453.1"/>
    <property type="molecule type" value="Genomic_DNA"/>
</dbReference>
<dbReference type="Pfam" id="PF13302">
    <property type="entry name" value="Acetyltransf_3"/>
    <property type="match status" value="1"/>
</dbReference>
<evidence type="ECO:0000259" key="1">
    <source>
        <dbReference type="PROSITE" id="PS51186"/>
    </source>
</evidence>
<feature type="domain" description="N-acetyltransferase" evidence="1">
    <location>
        <begin position="11"/>
        <end position="168"/>
    </location>
</feature>
<organism evidence="2 3">
    <name type="scientific">Psychrobacillus mangrovi</name>
    <dbReference type="NCBI Taxonomy" id="3117745"/>
    <lineage>
        <taxon>Bacteria</taxon>
        <taxon>Bacillati</taxon>
        <taxon>Bacillota</taxon>
        <taxon>Bacilli</taxon>
        <taxon>Bacillales</taxon>
        <taxon>Bacillaceae</taxon>
        <taxon>Psychrobacillus</taxon>
    </lineage>
</organism>
<protein>
    <submittedName>
        <fullName evidence="2">GNAT family N-acetyltransferase</fullName>
    </submittedName>
</protein>